<keyword evidence="3" id="KW-1185">Reference proteome</keyword>
<organism evidence="2 3">
    <name type="scientific">Grylomicrobium aquisgranensis</name>
    <dbReference type="NCBI Taxonomy" id="2926318"/>
    <lineage>
        <taxon>Bacteria</taxon>
        <taxon>Bacillati</taxon>
        <taxon>Bacillota</taxon>
        <taxon>Erysipelotrichia</taxon>
        <taxon>Erysipelotrichales</taxon>
        <taxon>Erysipelotrichaceae</taxon>
        <taxon>Grylomicrobium</taxon>
    </lineage>
</organism>
<keyword evidence="1" id="KW-0812">Transmembrane</keyword>
<evidence type="ECO:0000256" key="1">
    <source>
        <dbReference type="SAM" id="Phobius"/>
    </source>
</evidence>
<comment type="caution">
    <text evidence="2">The sequence shown here is derived from an EMBL/GenBank/DDBJ whole genome shotgun (WGS) entry which is preliminary data.</text>
</comment>
<dbReference type="RefSeq" id="WP_370596071.1">
    <property type="nucleotide sequence ID" value="NZ_JALBUR010000013.1"/>
</dbReference>
<protein>
    <submittedName>
        <fullName evidence="2">DUF4339 domain-containing protein</fullName>
    </submittedName>
</protein>
<feature type="transmembrane region" description="Helical" evidence="1">
    <location>
        <begin position="156"/>
        <end position="177"/>
    </location>
</feature>
<gene>
    <name evidence="2" type="ORF">MOZ60_06590</name>
</gene>
<evidence type="ECO:0000313" key="2">
    <source>
        <dbReference type="EMBL" id="MDX8419760.1"/>
    </source>
</evidence>
<dbReference type="AlphaFoldDB" id="A0AB35U8H1"/>
<reference evidence="2 3" key="1">
    <citation type="submission" date="2022-03" db="EMBL/GenBank/DDBJ databases">
        <title>Novel taxa within the pig intestine.</title>
        <authorList>
            <person name="Wylensek D."/>
            <person name="Bishof K."/>
            <person name="Afrizal A."/>
            <person name="Clavel T."/>
        </authorList>
    </citation>
    <scope>NUCLEOTIDE SEQUENCE [LARGE SCALE GENOMIC DNA]</scope>
    <source>
        <strain evidence="2 3">CLA-KB-P133</strain>
    </source>
</reference>
<keyword evidence="1" id="KW-0472">Membrane</keyword>
<evidence type="ECO:0000313" key="3">
    <source>
        <dbReference type="Proteomes" id="UP001286174"/>
    </source>
</evidence>
<keyword evidence="1" id="KW-1133">Transmembrane helix</keyword>
<dbReference type="Proteomes" id="UP001286174">
    <property type="component" value="Unassembled WGS sequence"/>
</dbReference>
<name>A0AB35U8H1_9FIRM</name>
<proteinExistence type="predicted"/>
<feature type="transmembrane region" description="Helical" evidence="1">
    <location>
        <begin position="103"/>
        <end position="121"/>
    </location>
</feature>
<sequence length="181" mass="20656">MGIQERDWYQRDQRAKEYKAAGVKYKNSLGWYYRLNGYDFGPCDKDNICRLMREHRLDDSSLVKHGSGEWMQISKLRKEFPKGGYIYSQNRTTIVSGNAKGRFSLSIAGIILGAASLLFGVKCQWNIVNMIIIFALSVLTPSILKTEWKRNRSFSTIGMIAAIVLVLLAIYLIFQLYGALL</sequence>
<accession>A0AB35U8H1</accession>
<feature type="transmembrane region" description="Helical" evidence="1">
    <location>
        <begin position="127"/>
        <end position="144"/>
    </location>
</feature>
<dbReference type="EMBL" id="JALBUR010000013">
    <property type="protein sequence ID" value="MDX8419760.1"/>
    <property type="molecule type" value="Genomic_DNA"/>
</dbReference>